<dbReference type="InterPro" id="IPR002912">
    <property type="entry name" value="ACT_dom"/>
</dbReference>
<dbReference type="PANTHER" id="PTHR21499">
    <property type="entry name" value="ASPARTATE KINASE"/>
    <property type="match status" value="1"/>
</dbReference>
<evidence type="ECO:0000256" key="4">
    <source>
        <dbReference type="ARBA" id="ARBA00022741"/>
    </source>
</evidence>
<dbReference type="PANTHER" id="PTHR21499:SF59">
    <property type="entry name" value="ASPARTOKINASE"/>
    <property type="match status" value="1"/>
</dbReference>
<comment type="similarity">
    <text evidence="1">Belongs to the aspartokinase family.</text>
</comment>
<evidence type="ECO:0000256" key="1">
    <source>
        <dbReference type="ARBA" id="ARBA00010122"/>
    </source>
</evidence>
<dbReference type="GO" id="GO:0009089">
    <property type="term" value="P:lysine biosynthetic process via diaminopimelate"/>
    <property type="evidence" value="ECO:0007669"/>
    <property type="project" value="TreeGrafter"/>
</dbReference>
<proteinExistence type="inferred from homology"/>
<dbReference type="InterPro" id="IPR001341">
    <property type="entry name" value="Asp_kinase"/>
</dbReference>
<dbReference type="PROSITE" id="PS00324">
    <property type="entry name" value="ASPARTOKINASE"/>
    <property type="match status" value="1"/>
</dbReference>
<dbReference type="Gene3D" id="3.30.70.260">
    <property type="match status" value="2"/>
</dbReference>
<dbReference type="NCBIfam" id="TIGR00657">
    <property type="entry name" value="asp_kinases"/>
    <property type="match status" value="1"/>
</dbReference>
<dbReference type="GO" id="GO:0005524">
    <property type="term" value="F:ATP binding"/>
    <property type="evidence" value="ECO:0007669"/>
    <property type="project" value="UniProtKB-KW"/>
</dbReference>
<feature type="domain" description="ACT" evidence="8">
    <location>
        <begin position="517"/>
        <end position="596"/>
    </location>
</feature>
<dbReference type="SUPFAM" id="SSF55021">
    <property type="entry name" value="ACT-like"/>
    <property type="match status" value="2"/>
</dbReference>
<accession>A0A9P6B180</accession>
<evidence type="ECO:0000256" key="3">
    <source>
        <dbReference type="ARBA" id="ARBA00022679"/>
    </source>
</evidence>
<dbReference type="GO" id="GO:0004072">
    <property type="term" value="F:aspartate kinase activity"/>
    <property type="evidence" value="ECO:0007669"/>
    <property type="project" value="UniProtKB-EC"/>
</dbReference>
<dbReference type="Proteomes" id="UP000886523">
    <property type="component" value="Unassembled WGS sequence"/>
</dbReference>
<feature type="compositionally biased region" description="Low complexity" evidence="7">
    <location>
        <begin position="115"/>
        <end position="128"/>
    </location>
</feature>
<comment type="caution">
    <text evidence="9">The sequence shown here is derived from an EMBL/GenBank/DDBJ whole genome shotgun (WGS) entry which is preliminary data.</text>
</comment>
<evidence type="ECO:0000259" key="8">
    <source>
        <dbReference type="PROSITE" id="PS51671"/>
    </source>
</evidence>
<dbReference type="InterPro" id="IPR001048">
    <property type="entry name" value="Asp/Glu/Uridylate_kinase"/>
</dbReference>
<feature type="region of interest" description="Disordered" evidence="7">
    <location>
        <begin position="111"/>
        <end position="137"/>
    </location>
</feature>
<evidence type="ECO:0000256" key="7">
    <source>
        <dbReference type="SAM" id="MobiDB-lite"/>
    </source>
</evidence>
<dbReference type="GO" id="GO:0009090">
    <property type="term" value="P:homoserine biosynthetic process"/>
    <property type="evidence" value="ECO:0007669"/>
    <property type="project" value="TreeGrafter"/>
</dbReference>
<reference evidence="9" key="1">
    <citation type="journal article" date="2020" name="Nat. Commun.">
        <title>Large-scale genome sequencing of mycorrhizal fungi provides insights into the early evolution of symbiotic traits.</title>
        <authorList>
            <person name="Miyauchi S."/>
            <person name="Kiss E."/>
            <person name="Kuo A."/>
            <person name="Drula E."/>
            <person name="Kohler A."/>
            <person name="Sanchez-Garcia M."/>
            <person name="Morin E."/>
            <person name="Andreopoulos B."/>
            <person name="Barry K.W."/>
            <person name="Bonito G."/>
            <person name="Buee M."/>
            <person name="Carver A."/>
            <person name="Chen C."/>
            <person name="Cichocki N."/>
            <person name="Clum A."/>
            <person name="Culley D."/>
            <person name="Crous P.W."/>
            <person name="Fauchery L."/>
            <person name="Girlanda M."/>
            <person name="Hayes R.D."/>
            <person name="Keri Z."/>
            <person name="LaButti K."/>
            <person name="Lipzen A."/>
            <person name="Lombard V."/>
            <person name="Magnuson J."/>
            <person name="Maillard F."/>
            <person name="Murat C."/>
            <person name="Nolan M."/>
            <person name="Ohm R.A."/>
            <person name="Pangilinan J."/>
            <person name="Pereira M.F."/>
            <person name="Perotto S."/>
            <person name="Peter M."/>
            <person name="Pfister S."/>
            <person name="Riley R."/>
            <person name="Sitrit Y."/>
            <person name="Stielow J.B."/>
            <person name="Szollosi G."/>
            <person name="Zifcakova L."/>
            <person name="Stursova M."/>
            <person name="Spatafora J.W."/>
            <person name="Tedersoo L."/>
            <person name="Vaario L.M."/>
            <person name="Yamada A."/>
            <person name="Yan M."/>
            <person name="Wang P."/>
            <person name="Xu J."/>
            <person name="Bruns T."/>
            <person name="Baldrian P."/>
            <person name="Vilgalys R."/>
            <person name="Dunand C."/>
            <person name="Henrissat B."/>
            <person name="Grigoriev I.V."/>
            <person name="Hibbett D."/>
            <person name="Nagy L.G."/>
            <person name="Martin F.M."/>
        </authorList>
    </citation>
    <scope>NUCLEOTIDE SEQUENCE</scope>
    <source>
        <strain evidence="9">UP504</strain>
    </source>
</reference>
<evidence type="ECO:0000313" key="10">
    <source>
        <dbReference type="Proteomes" id="UP000886523"/>
    </source>
</evidence>
<protein>
    <recommendedName>
        <fullName evidence="2">aspartate kinase</fullName>
        <ecNumber evidence="2">2.7.2.4</ecNumber>
    </recommendedName>
</protein>
<keyword evidence="4" id="KW-0547">Nucleotide-binding</keyword>
<dbReference type="InterPro" id="IPR045865">
    <property type="entry name" value="ACT-like_dom_sf"/>
</dbReference>
<dbReference type="PROSITE" id="PS51671">
    <property type="entry name" value="ACT"/>
    <property type="match status" value="1"/>
</dbReference>
<name>A0A9P6B180_9AGAM</name>
<dbReference type="Pfam" id="PF00696">
    <property type="entry name" value="AA_kinase"/>
    <property type="match status" value="1"/>
</dbReference>
<keyword evidence="10" id="KW-1185">Reference proteome</keyword>
<dbReference type="SUPFAM" id="SSF53633">
    <property type="entry name" value="Carbamate kinase-like"/>
    <property type="match status" value="2"/>
</dbReference>
<keyword evidence="5" id="KW-0418">Kinase</keyword>
<sequence length="629" mass="67787">MAPSSSSSPPIIYQNTLDPAGPWIVQKYGGTSVGKFATKICEEIVPYYLEQHQVAIVCSARSGSTKDEGTTNLLIRAATEALKPKGSATPTATGTTTPVWSQYALPRPRSISELTSNSPRSTSPSPFRSTPPPGTPLDVPTSMAFPFPSFHATIDLIRNEHIEAAHDTVRDASLLSELEMEIDRDLESLRSFICAAQVIDEVSPRSKDAIVGVGEKLACKLIATILRDRGIDSEVVSLENIVPPDENDMAHVDATGQLDQEFYDRLAVALGERIKHCAPRVPVVTGFFGPVPGSLLRQIGRGYTDLTSALLAVGLQASELQIWKEVDGIFTADPRKIPTARLIPIISPNEAAELTYYGSEVIHPFTMEQVIRRRIPIRIKNVKNPLGGGTVIYPDPVVDGDGSVASDYRANDTKMATESLASNHERLRLPTAVTIKENIVVLSVHSNRKTLSHGFLAKIFDTLDQFGVVVDLISTSEVHVSMAIEDALRKPTFDRLVRDLKKSGPVTVQSGMAILSLVGKQMRKMVGISASMFGALAEGNINIEMISQGASEINISCVIDGRDSIGALNLIHETCLRIRPEGVPTKNFTLVDGVSNGHVSGFLRGKINLAHGPLVGGGLTSGHVDCDIN</sequence>
<keyword evidence="3" id="KW-0808">Transferase</keyword>
<dbReference type="Gene3D" id="3.40.1160.10">
    <property type="entry name" value="Acetylglutamate kinase-like"/>
    <property type="match status" value="1"/>
</dbReference>
<dbReference type="FunFam" id="3.40.1160.10:FF:000023">
    <property type="entry name" value="Probable aspartokinase"/>
    <property type="match status" value="1"/>
</dbReference>
<organism evidence="9 10">
    <name type="scientific">Hydnum rufescens UP504</name>
    <dbReference type="NCBI Taxonomy" id="1448309"/>
    <lineage>
        <taxon>Eukaryota</taxon>
        <taxon>Fungi</taxon>
        <taxon>Dikarya</taxon>
        <taxon>Basidiomycota</taxon>
        <taxon>Agaricomycotina</taxon>
        <taxon>Agaricomycetes</taxon>
        <taxon>Cantharellales</taxon>
        <taxon>Hydnaceae</taxon>
        <taxon>Hydnum</taxon>
    </lineage>
</organism>
<evidence type="ECO:0000256" key="2">
    <source>
        <dbReference type="ARBA" id="ARBA00013059"/>
    </source>
</evidence>
<dbReference type="AlphaFoldDB" id="A0A9P6B180"/>
<evidence type="ECO:0000256" key="5">
    <source>
        <dbReference type="ARBA" id="ARBA00022777"/>
    </source>
</evidence>
<dbReference type="GO" id="GO:0005829">
    <property type="term" value="C:cytosol"/>
    <property type="evidence" value="ECO:0007669"/>
    <property type="project" value="TreeGrafter"/>
</dbReference>
<dbReference type="InterPro" id="IPR054352">
    <property type="entry name" value="ACT_Aspartokinase"/>
</dbReference>
<dbReference type="EMBL" id="MU128953">
    <property type="protein sequence ID" value="KAF9515130.1"/>
    <property type="molecule type" value="Genomic_DNA"/>
</dbReference>
<dbReference type="EC" id="2.7.2.4" evidence="2"/>
<dbReference type="InterPro" id="IPR018042">
    <property type="entry name" value="Aspartate_kinase_CS"/>
</dbReference>
<keyword evidence="6" id="KW-0067">ATP-binding</keyword>
<evidence type="ECO:0000313" key="9">
    <source>
        <dbReference type="EMBL" id="KAF9515130.1"/>
    </source>
</evidence>
<evidence type="ECO:0000256" key="6">
    <source>
        <dbReference type="ARBA" id="ARBA00022840"/>
    </source>
</evidence>
<dbReference type="Pfam" id="PF22468">
    <property type="entry name" value="ACT_9"/>
    <property type="match status" value="1"/>
</dbReference>
<gene>
    <name evidence="9" type="ORF">BS47DRAFT_1376346</name>
</gene>
<dbReference type="InterPro" id="IPR036393">
    <property type="entry name" value="AceGlu_kinase-like_sf"/>
</dbReference>
<dbReference type="OrthoDB" id="4323675at2759"/>